<reference evidence="1 2" key="1">
    <citation type="submission" date="2018-06" db="EMBL/GenBank/DDBJ databases">
        <authorList>
            <consortium name="Pathogen Informatics"/>
            <person name="Doyle S."/>
        </authorList>
    </citation>
    <scope>NUCLEOTIDE SEQUENCE [LARGE SCALE GENOMIC DNA]</scope>
    <source>
        <strain evidence="1 2">NCTC13296</strain>
    </source>
</reference>
<proteinExistence type="predicted"/>
<accession>A0A379LXC9</accession>
<protein>
    <submittedName>
        <fullName evidence="1">Uncharacterized protein</fullName>
    </submittedName>
</protein>
<name>A0A379LXC9_9NOCA</name>
<dbReference type="EMBL" id="UGVI01000001">
    <property type="protein sequence ID" value="SUE14687.1"/>
    <property type="molecule type" value="Genomic_DNA"/>
</dbReference>
<keyword evidence="2" id="KW-1185">Reference proteome</keyword>
<sequence>MASRSTSTRPESQVLAEVLSHMIPAEVLRNLDSAERRGQVVDKRDKEFCSSLSRLKR</sequence>
<dbReference type="AlphaFoldDB" id="A0A379LXC9"/>
<dbReference type="Proteomes" id="UP000254569">
    <property type="component" value="Unassembled WGS sequence"/>
</dbReference>
<organism evidence="1 2">
    <name type="scientific">Rhodococcus gordoniae</name>
    <dbReference type="NCBI Taxonomy" id="223392"/>
    <lineage>
        <taxon>Bacteria</taxon>
        <taxon>Bacillati</taxon>
        <taxon>Actinomycetota</taxon>
        <taxon>Actinomycetes</taxon>
        <taxon>Mycobacteriales</taxon>
        <taxon>Nocardiaceae</taxon>
        <taxon>Rhodococcus</taxon>
    </lineage>
</organism>
<gene>
    <name evidence="1" type="ORF">NCTC13296_01537</name>
</gene>
<evidence type="ECO:0000313" key="2">
    <source>
        <dbReference type="Proteomes" id="UP000254569"/>
    </source>
</evidence>
<evidence type="ECO:0000313" key="1">
    <source>
        <dbReference type="EMBL" id="SUE14687.1"/>
    </source>
</evidence>